<dbReference type="EMBL" id="JBHMAX010000001">
    <property type="protein sequence ID" value="MFB9730532.1"/>
    <property type="molecule type" value="Genomic_DNA"/>
</dbReference>
<dbReference type="InterPro" id="IPR017941">
    <property type="entry name" value="Rieske_2Fe-2S"/>
</dbReference>
<protein>
    <submittedName>
        <fullName evidence="6">Non-heme iron oxygenase ferredoxin subunit</fullName>
    </submittedName>
</protein>
<evidence type="ECO:0000256" key="1">
    <source>
        <dbReference type="ARBA" id="ARBA00022714"/>
    </source>
</evidence>
<keyword evidence="1" id="KW-0001">2Fe-2S</keyword>
<evidence type="ECO:0000259" key="5">
    <source>
        <dbReference type="PROSITE" id="PS51296"/>
    </source>
</evidence>
<keyword evidence="7" id="KW-1185">Reference proteome</keyword>
<dbReference type="CDD" id="cd03528">
    <property type="entry name" value="Rieske_RO_ferredoxin"/>
    <property type="match status" value="1"/>
</dbReference>
<keyword evidence="3" id="KW-0408">Iron</keyword>
<dbReference type="SUPFAM" id="SSF50022">
    <property type="entry name" value="ISP domain"/>
    <property type="match status" value="1"/>
</dbReference>
<dbReference type="Gene3D" id="2.102.10.10">
    <property type="entry name" value="Rieske [2Fe-2S] iron-sulphur domain"/>
    <property type="match status" value="1"/>
</dbReference>
<keyword evidence="4" id="KW-0411">Iron-sulfur</keyword>
<evidence type="ECO:0000256" key="3">
    <source>
        <dbReference type="ARBA" id="ARBA00023004"/>
    </source>
</evidence>
<sequence>MSQPAVAGPEPVHVCALGDLPEVGAVVADIGGRRVSIARDSAGHVHAFDDTCTHANVSLAEGDVEGELIECWLHGSQFDMTTGEPKSLPATQPIAVHTVTLEGDQVWVTLAD</sequence>
<feature type="domain" description="Rieske" evidence="5">
    <location>
        <begin position="12"/>
        <end position="108"/>
    </location>
</feature>
<dbReference type="PANTHER" id="PTHR21496">
    <property type="entry name" value="FERREDOXIN-RELATED"/>
    <property type="match status" value="1"/>
</dbReference>
<evidence type="ECO:0000256" key="4">
    <source>
        <dbReference type="ARBA" id="ARBA00023014"/>
    </source>
</evidence>
<evidence type="ECO:0000256" key="2">
    <source>
        <dbReference type="ARBA" id="ARBA00022723"/>
    </source>
</evidence>
<accession>A0ABV5UYA3</accession>
<dbReference type="PANTHER" id="PTHR21496:SF23">
    <property type="entry name" value="3-PHENYLPROPIONATE_CINNAMIC ACID DIOXYGENASE FERREDOXIN SUBUNIT"/>
    <property type="match status" value="1"/>
</dbReference>
<gene>
    <name evidence="6" type="ORF">ACFFN0_00545</name>
</gene>
<evidence type="ECO:0000313" key="7">
    <source>
        <dbReference type="Proteomes" id="UP001589613"/>
    </source>
</evidence>
<dbReference type="Proteomes" id="UP001589613">
    <property type="component" value="Unassembled WGS sequence"/>
</dbReference>
<evidence type="ECO:0000313" key="6">
    <source>
        <dbReference type="EMBL" id="MFB9730532.1"/>
    </source>
</evidence>
<organism evidence="6 7">
    <name type="scientific">Ornithinimicrobium kibberense</name>
    <dbReference type="NCBI Taxonomy" id="282060"/>
    <lineage>
        <taxon>Bacteria</taxon>
        <taxon>Bacillati</taxon>
        <taxon>Actinomycetota</taxon>
        <taxon>Actinomycetes</taxon>
        <taxon>Micrococcales</taxon>
        <taxon>Ornithinimicrobiaceae</taxon>
        <taxon>Ornithinimicrobium</taxon>
    </lineage>
</organism>
<proteinExistence type="predicted"/>
<name>A0ABV5UYA3_9MICO</name>
<keyword evidence="2" id="KW-0479">Metal-binding</keyword>
<dbReference type="Pfam" id="PF00355">
    <property type="entry name" value="Rieske"/>
    <property type="match status" value="1"/>
</dbReference>
<dbReference type="PROSITE" id="PS51296">
    <property type="entry name" value="RIESKE"/>
    <property type="match status" value="1"/>
</dbReference>
<dbReference type="InterPro" id="IPR036922">
    <property type="entry name" value="Rieske_2Fe-2S_sf"/>
</dbReference>
<comment type="caution">
    <text evidence="6">The sequence shown here is derived from an EMBL/GenBank/DDBJ whole genome shotgun (WGS) entry which is preliminary data.</text>
</comment>
<dbReference type="RefSeq" id="WP_141338761.1">
    <property type="nucleotide sequence ID" value="NZ_JBHMAX010000001.1"/>
</dbReference>
<reference evidence="6 7" key="1">
    <citation type="submission" date="2024-09" db="EMBL/GenBank/DDBJ databases">
        <authorList>
            <person name="Sun Q."/>
            <person name="Mori K."/>
        </authorList>
    </citation>
    <scope>NUCLEOTIDE SEQUENCE [LARGE SCALE GENOMIC DNA]</scope>
    <source>
        <strain evidence="6 7">JCM 12763</strain>
    </source>
</reference>